<dbReference type="AlphaFoldDB" id="A0A127VGW7"/>
<dbReference type="Gene3D" id="2.60.40.1120">
    <property type="entry name" value="Carboxypeptidase-like, regulatory domain"/>
    <property type="match status" value="1"/>
</dbReference>
<dbReference type="GO" id="GO:0015344">
    <property type="term" value="F:siderophore uptake transmembrane transporter activity"/>
    <property type="evidence" value="ECO:0007669"/>
    <property type="project" value="TreeGrafter"/>
</dbReference>
<dbReference type="InterPro" id="IPR037066">
    <property type="entry name" value="Plug_dom_sf"/>
</dbReference>
<sequence precursor="true">MKKTLQLTCLLLYASSHAFATVKSDHPKLLTPLMNIPGFSAADEVKGTVRDATGTTLPGVSVQVKGTKLVTQTNASGQYGITAKAGDIIVFSYIGYDKQEVTVGTQATVDIVMKSSAQELNTVVVTALGVKKSEKSLTYATQQISNKDLTTVKSDNLMNSLNGKIAGVAISPSASGVGGSAKVILRGNRSIAGNNQPLYVIDGVPMSNGSNSNSQPTNTMGGNTNVDGGDGISNLNPDDIESMSVLKGASASALYGSDAANGVIVITTKKGKAGKAIINYSSSLQVDNASFKPEFQNNYGQTSAGSTDSYGPKISNGNQDNLKQFFQTGTNFTNSINLSGGTENAQTYVSYANTAARGIQPGNKLSRHNFNMRETARFLDNKLTVDGNINYIAQKIDNTPGLGLYFNPLTGLYLFPRGNDITPYKNQYELGDQQGYNRQSWFVQKNDVQQNPWWITNRNLNFSNRNRILLNGSVKYDVNNWLSLQVRGNLDRTADSYEQDLYSGTTGVLSKENGQMILNNQTVEQKYGDFLATLTAPKMGDFKLDGILGTSIKDIRTTGVTIGAGQGLNTPNLFITQNTVLNSTVSNAKTLPANGNQLQSIFGNANLSYKDWAFLTVTGRNDWSSNLAFTPNGSYFYPSVGLTFILNQMFHLPDVISYAKVRGSYAEVGNSVPQYVTNPVNYTDDSGSIVVSTVAPFPKLKPEKTKSWEFGTDMRFFENKLSLSFSYYKSNTYNQFIQIAPSVATGYSIGYVNAGNVQNTGFEFMLGYNAIKTSDFEWNTSFNGSRNKNVIIDVASKEGINEFIMTGNYNNGYESHITTGGSYGDIYGKTLKRDDQGRILIGSNGTPITNGDFNYVGNSNPKFQLGWSNNFNYKNFSLSLLVDGKFGGQVMSITQAMLDEYGVSKVSGEARDRGFVSINGVDPNGKAVTQIDPQVWYKTIGGRNGVTGEYMYSATVVRLREASLGYTFPIKDKFVKNLKFAVTGRNLLYFYKKAPYDPELTLSTGNGLSGVDVFNQPAIRSLGFNLNVTF</sequence>
<dbReference type="NCBIfam" id="TIGR04056">
    <property type="entry name" value="OMP_RagA_SusC"/>
    <property type="match status" value="1"/>
</dbReference>
<evidence type="ECO:0000259" key="10">
    <source>
        <dbReference type="Pfam" id="PF07715"/>
    </source>
</evidence>
<dbReference type="Pfam" id="PF13715">
    <property type="entry name" value="CarbopepD_reg_2"/>
    <property type="match status" value="1"/>
</dbReference>
<organism evidence="11 12">
    <name type="scientific">Pedobacter cryoconitis</name>
    <dbReference type="NCBI Taxonomy" id="188932"/>
    <lineage>
        <taxon>Bacteria</taxon>
        <taxon>Pseudomonadati</taxon>
        <taxon>Bacteroidota</taxon>
        <taxon>Sphingobacteriia</taxon>
        <taxon>Sphingobacteriales</taxon>
        <taxon>Sphingobacteriaceae</taxon>
        <taxon>Pedobacter</taxon>
    </lineage>
</organism>
<evidence type="ECO:0000313" key="11">
    <source>
        <dbReference type="EMBL" id="AMQ00605.1"/>
    </source>
</evidence>
<keyword evidence="5 9" id="KW-0732">Signal</keyword>
<comment type="similarity">
    <text evidence="8">Belongs to the TonB-dependent receptor family.</text>
</comment>
<reference evidence="11 12" key="1">
    <citation type="submission" date="2016-03" db="EMBL/GenBank/DDBJ databases">
        <title>Complete genome sequence of Pedobacter cryoconitis PAMC 27485.</title>
        <authorList>
            <person name="Lee J."/>
            <person name="Kim O.-S."/>
        </authorList>
    </citation>
    <scope>NUCLEOTIDE SEQUENCE [LARGE SCALE GENOMIC DNA]</scope>
    <source>
        <strain evidence="11 12">PAMC 27485</strain>
    </source>
</reference>
<keyword evidence="12" id="KW-1185">Reference proteome</keyword>
<dbReference type="InterPro" id="IPR023997">
    <property type="entry name" value="TonB-dep_OMP_SusC/RagA_CS"/>
</dbReference>
<dbReference type="OrthoDB" id="9768177at2"/>
<gene>
    <name evidence="11" type="ORF">AY601_3745</name>
</gene>
<dbReference type="GO" id="GO:0044718">
    <property type="term" value="P:siderophore transmembrane transport"/>
    <property type="evidence" value="ECO:0007669"/>
    <property type="project" value="TreeGrafter"/>
</dbReference>
<protein>
    <submittedName>
        <fullName evidence="11">Outer membrane protein</fullName>
    </submittedName>
</protein>
<name>A0A127VGW7_9SPHI</name>
<evidence type="ECO:0000256" key="4">
    <source>
        <dbReference type="ARBA" id="ARBA00022692"/>
    </source>
</evidence>
<keyword evidence="6 8" id="KW-0472">Membrane</keyword>
<dbReference type="Gene3D" id="2.40.170.20">
    <property type="entry name" value="TonB-dependent receptor, beta-barrel domain"/>
    <property type="match status" value="1"/>
</dbReference>
<dbReference type="KEGG" id="pcm:AY601_3745"/>
<dbReference type="Proteomes" id="UP000071561">
    <property type="component" value="Chromosome"/>
</dbReference>
<dbReference type="PANTHER" id="PTHR30069:SF29">
    <property type="entry name" value="HEMOGLOBIN AND HEMOGLOBIN-HAPTOGLOBIN-BINDING PROTEIN 1-RELATED"/>
    <property type="match status" value="1"/>
</dbReference>
<dbReference type="NCBIfam" id="TIGR04057">
    <property type="entry name" value="SusC_RagA_signa"/>
    <property type="match status" value="1"/>
</dbReference>
<dbReference type="SUPFAM" id="SSF56935">
    <property type="entry name" value="Porins"/>
    <property type="match status" value="1"/>
</dbReference>
<dbReference type="EMBL" id="CP014504">
    <property type="protein sequence ID" value="AMQ00605.1"/>
    <property type="molecule type" value="Genomic_DNA"/>
</dbReference>
<evidence type="ECO:0000256" key="6">
    <source>
        <dbReference type="ARBA" id="ARBA00023136"/>
    </source>
</evidence>
<dbReference type="SUPFAM" id="SSF49464">
    <property type="entry name" value="Carboxypeptidase regulatory domain-like"/>
    <property type="match status" value="1"/>
</dbReference>
<evidence type="ECO:0000256" key="1">
    <source>
        <dbReference type="ARBA" id="ARBA00004571"/>
    </source>
</evidence>
<evidence type="ECO:0000256" key="2">
    <source>
        <dbReference type="ARBA" id="ARBA00022448"/>
    </source>
</evidence>
<evidence type="ECO:0000256" key="5">
    <source>
        <dbReference type="ARBA" id="ARBA00022729"/>
    </source>
</evidence>
<proteinExistence type="inferred from homology"/>
<dbReference type="InterPro" id="IPR039426">
    <property type="entry name" value="TonB-dep_rcpt-like"/>
</dbReference>
<evidence type="ECO:0000256" key="8">
    <source>
        <dbReference type="PROSITE-ProRule" id="PRU01360"/>
    </source>
</evidence>
<dbReference type="InterPro" id="IPR023996">
    <property type="entry name" value="TonB-dep_OMP_SusC/RagA"/>
</dbReference>
<dbReference type="PATRIC" id="fig|188932.3.peg.3891"/>
<feature type="domain" description="TonB-dependent receptor plug" evidence="10">
    <location>
        <begin position="135"/>
        <end position="263"/>
    </location>
</feature>
<dbReference type="PANTHER" id="PTHR30069">
    <property type="entry name" value="TONB-DEPENDENT OUTER MEMBRANE RECEPTOR"/>
    <property type="match status" value="1"/>
</dbReference>
<dbReference type="InterPro" id="IPR008969">
    <property type="entry name" value="CarboxyPept-like_regulatory"/>
</dbReference>
<keyword evidence="3 8" id="KW-1134">Transmembrane beta strand</keyword>
<dbReference type="GO" id="GO:0009279">
    <property type="term" value="C:cell outer membrane"/>
    <property type="evidence" value="ECO:0007669"/>
    <property type="project" value="UniProtKB-SubCell"/>
</dbReference>
<evidence type="ECO:0000256" key="9">
    <source>
        <dbReference type="SAM" id="SignalP"/>
    </source>
</evidence>
<feature type="chain" id="PRO_5007280602" evidence="9">
    <location>
        <begin position="21"/>
        <end position="1030"/>
    </location>
</feature>
<keyword evidence="4 8" id="KW-0812">Transmembrane</keyword>
<dbReference type="InterPro" id="IPR012910">
    <property type="entry name" value="Plug_dom"/>
</dbReference>
<feature type="signal peptide" evidence="9">
    <location>
        <begin position="1"/>
        <end position="20"/>
    </location>
</feature>
<keyword evidence="2 8" id="KW-0813">Transport</keyword>
<dbReference type="Pfam" id="PF07715">
    <property type="entry name" value="Plug"/>
    <property type="match status" value="1"/>
</dbReference>
<accession>A0A127VGW7</accession>
<dbReference type="Gene3D" id="2.170.130.10">
    <property type="entry name" value="TonB-dependent receptor, plug domain"/>
    <property type="match status" value="1"/>
</dbReference>
<evidence type="ECO:0000256" key="3">
    <source>
        <dbReference type="ARBA" id="ARBA00022452"/>
    </source>
</evidence>
<keyword evidence="7 8" id="KW-0998">Cell outer membrane</keyword>
<evidence type="ECO:0000313" key="12">
    <source>
        <dbReference type="Proteomes" id="UP000071561"/>
    </source>
</evidence>
<evidence type="ECO:0000256" key="7">
    <source>
        <dbReference type="ARBA" id="ARBA00023237"/>
    </source>
</evidence>
<dbReference type="PROSITE" id="PS52016">
    <property type="entry name" value="TONB_DEPENDENT_REC_3"/>
    <property type="match status" value="1"/>
</dbReference>
<comment type="subcellular location">
    <subcellularLocation>
        <location evidence="1 8">Cell outer membrane</location>
        <topology evidence="1 8">Multi-pass membrane protein</topology>
    </subcellularLocation>
</comment>
<dbReference type="InterPro" id="IPR036942">
    <property type="entry name" value="Beta-barrel_TonB_sf"/>
</dbReference>
<dbReference type="RefSeq" id="WP_068403768.1">
    <property type="nucleotide sequence ID" value="NZ_CP014504.1"/>
</dbReference>